<keyword evidence="2" id="KW-0131">Cell cycle</keyword>
<dbReference type="RefSeq" id="WP_191799361.1">
    <property type="nucleotide sequence ID" value="NZ_JACSQL010000002.1"/>
</dbReference>
<dbReference type="InterPro" id="IPR046909">
    <property type="entry name" value="cREC_REC"/>
</dbReference>
<proteinExistence type="predicted"/>
<keyword evidence="3" id="KW-1185">Reference proteome</keyword>
<dbReference type="Proteomes" id="UP000608071">
    <property type="component" value="Unassembled WGS sequence"/>
</dbReference>
<dbReference type="GO" id="GO:0051301">
    <property type="term" value="P:cell division"/>
    <property type="evidence" value="ECO:0007669"/>
    <property type="project" value="UniProtKB-KW"/>
</dbReference>
<evidence type="ECO:0000313" key="2">
    <source>
        <dbReference type="EMBL" id="MBD7968171.1"/>
    </source>
</evidence>
<name>A0ABR8SXE1_9BACL</name>
<accession>A0ABR8SXE1</accession>
<reference evidence="2 3" key="1">
    <citation type="submission" date="2020-08" db="EMBL/GenBank/DDBJ databases">
        <title>A Genomic Blueprint of the Chicken Gut Microbiome.</title>
        <authorList>
            <person name="Gilroy R."/>
            <person name="Ravi A."/>
            <person name="Getino M."/>
            <person name="Pursley I."/>
            <person name="Horton D.L."/>
            <person name="Alikhan N.-F."/>
            <person name="Baker D."/>
            <person name="Gharbi K."/>
            <person name="Hall N."/>
            <person name="Watson M."/>
            <person name="Adriaenssens E.M."/>
            <person name="Foster-Nyarko E."/>
            <person name="Jarju S."/>
            <person name="Secka A."/>
            <person name="Antonio M."/>
            <person name="Oren A."/>
            <person name="Chaudhuri R."/>
            <person name="La Ragione R.M."/>
            <person name="Hildebrand F."/>
            <person name="Pallen M.J."/>
        </authorList>
    </citation>
    <scope>NUCLEOTIDE SEQUENCE [LARGE SCALE GENOMIC DNA]</scope>
    <source>
        <strain evidence="2 3">Sa2BVA9</strain>
    </source>
</reference>
<dbReference type="Pfam" id="PF20274">
    <property type="entry name" value="cREC_REC"/>
    <property type="match status" value="1"/>
</dbReference>
<organism evidence="2 3">
    <name type="scientific">Paenibacillus gallinarum</name>
    <dbReference type="NCBI Taxonomy" id="2762232"/>
    <lineage>
        <taxon>Bacteria</taxon>
        <taxon>Bacillati</taxon>
        <taxon>Bacillota</taxon>
        <taxon>Bacilli</taxon>
        <taxon>Bacillales</taxon>
        <taxon>Paenibacillaceae</taxon>
        <taxon>Paenibacillus</taxon>
    </lineage>
</organism>
<comment type="caution">
    <text evidence="2">The sequence shown here is derived from an EMBL/GenBank/DDBJ whole genome shotgun (WGS) entry which is preliminary data.</text>
</comment>
<sequence>MNLFLDDYRTCPPGFTLARDVEECKLLLIEYDVNILSLDFDLGYGNPTGLDIASFIVNKQMYPNAIYLHTSSDAGRRAMYELLYMNKPDRTEVHNGPMPQELLEQIAQASRTKQ</sequence>
<feature type="domain" description="Cyclic-phosphate processing Receiver" evidence="1">
    <location>
        <begin position="1"/>
        <end position="84"/>
    </location>
</feature>
<dbReference type="EMBL" id="JACSQL010000002">
    <property type="protein sequence ID" value="MBD7968171.1"/>
    <property type="molecule type" value="Genomic_DNA"/>
</dbReference>
<evidence type="ECO:0000259" key="1">
    <source>
        <dbReference type="Pfam" id="PF20274"/>
    </source>
</evidence>
<protein>
    <submittedName>
        <fullName evidence="2">Cell division protein FtsJ</fullName>
    </submittedName>
</protein>
<gene>
    <name evidence="2" type="ORF">H9647_08850</name>
</gene>
<keyword evidence="2" id="KW-0132">Cell division</keyword>
<evidence type="ECO:0000313" key="3">
    <source>
        <dbReference type="Proteomes" id="UP000608071"/>
    </source>
</evidence>